<dbReference type="Proteomes" id="UP001525021">
    <property type="component" value="Unassembled WGS sequence"/>
</dbReference>
<proteinExistence type="predicted"/>
<dbReference type="EMBL" id="JANTOO010000002">
    <property type="protein sequence ID" value="MCS1394832.1"/>
    <property type="molecule type" value="Genomic_DNA"/>
</dbReference>
<evidence type="ECO:0000313" key="3">
    <source>
        <dbReference type="Proteomes" id="UP001525021"/>
    </source>
</evidence>
<reference evidence="2 3" key="1">
    <citation type="submission" date="2022-08" db="EMBL/GenBank/DDBJ databases">
        <title>Lysinibacillus sequencing.</title>
        <authorList>
            <person name="Dunlap C."/>
        </authorList>
    </citation>
    <scope>NUCLEOTIDE SEQUENCE [LARGE SCALE GENOMIC DNA]</scope>
    <source>
        <strain evidence="2 3">PB211</strain>
    </source>
</reference>
<comment type="caution">
    <text evidence="2">The sequence shown here is derived from an EMBL/GenBank/DDBJ whole genome shotgun (WGS) entry which is preliminary data.</text>
</comment>
<protein>
    <submittedName>
        <fullName evidence="2">Uncharacterized protein</fullName>
    </submittedName>
</protein>
<sequence>MLRLIRPIYTIVEILFLVVLTACSATDEVSIADVQQPQTNTVEPEKSQTTTPKPESFDDYEDYINYVSDIPEFEPYYKTVFAFEELSDGIKSVPIEEVKAMYNEIKTAFDYILVNEYPLVY</sequence>
<name>A0ABT2DIW2_9BACI</name>
<feature type="compositionally biased region" description="Polar residues" evidence="1">
    <location>
        <begin position="33"/>
        <end position="53"/>
    </location>
</feature>
<evidence type="ECO:0000313" key="2">
    <source>
        <dbReference type="EMBL" id="MCS1394832.1"/>
    </source>
</evidence>
<keyword evidence="3" id="KW-1185">Reference proteome</keyword>
<gene>
    <name evidence="2" type="ORF">NXZ79_01930</name>
</gene>
<feature type="region of interest" description="Disordered" evidence="1">
    <location>
        <begin position="33"/>
        <end position="56"/>
    </location>
</feature>
<organism evidence="2 3">
    <name type="scientific">Lysinibacillus pinottii</name>
    <dbReference type="NCBI Taxonomy" id="2973932"/>
    <lineage>
        <taxon>Bacteria</taxon>
        <taxon>Bacillati</taxon>
        <taxon>Bacillota</taxon>
        <taxon>Bacilli</taxon>
        <taxon>Bacillales</taxon>
        <taxon>Bacillaceae</taxon>
        <taxon>Lysinibacillus</taxon>
    </lineage>
</organism>
<evidence type="ECO:0000256" key="1">
    <source>
        <dbReference type="SAM" id="MobiDB-lite"/>
    </source>
</evidence>
<accession>A0ABT2DIW2</accession>
<dbReference type="RefSeq" id="WP_063389788.1">
    <property type="nucleotide sequence ID" value="NZ_JANTOO010000002.1"/>
</dbReference>